<dbReference type="RefSeq" id="WP_124898317.1">
    <property type="nucleotide sequence ID" value="NZ_RQTJ01000003.1"/>
</dbReference>
<evidence type="ECO:0000313" key="1">
    <source>
        <dbReference type="EMBL" id="RRA96462.1"/>
    </source>
</evidence>
<accession>A0A3P1B6V5</accession>
<organism evidence="1 2">
    <name type="scientific">Paenimyroides viscosum</name>
    <dbReference type="NCBI Taxonomy" id="2488729"/>
    <lineage>
        <taxon>Bacteria</taxon>
        <taxon>Pseudomonadati</taxon>
        <taxon>Bacteroidota</taxon>
        <taxon>Flavobacteriia</taxon>
        <taxon>Flavobacteriales</taxon>
        <taxon>Flavobacteriaceae</taxon>
        <taxon>Paenimyroides</taxon>
    </lineage>
</organism>
<comment type="caution">
    <text evidence="1">The sequence shown here is derived from an EMBL/GenBank/DDBJ whole genome shotgun (WGS) entry which is preliminary data.</text>
</comment>
<proteinExistence type="predicted"/>
<evidence type="ECO:0000313" key="2">
    <source>
        <dbReference type="Proteomes" id="UP000268372"/>
    </source>
</evidence>
<reference evidence="1 2" key="1">
    <citation type="submission" date="2018-11" db="EMBL/GenBank/DDBJ databases">
        <title>Flavobacterium sp. nov., YIM 102796 draft genome.</title>
        <authorList>
            <person name="Li G."/>
            <person name="Jiang Y."/>
        </authorList>
    </citation>
    <scope>NUCLEOTIDE SEQUENCE [LARGE SCALE GENOMIC DNA]</scope>
    <source>
        <strain evidence="1 2">YIM 102796</strain>
    </source>
</reference>
<dbReference type="EMBL" id="RQTJ01000003">
    <property type="protein sequence ID" value="RRA96462.1"/>
    <property type="molecule type" value="Genomic_DNA"/>
</dbReference>
<keyword evidence="2" id="KW-1185">Reference proteome</keyword>
<name>A0A3P1B6V5_9FLAO</name>
<gene>
    <name evidence="1" type="ORF">EG242_02370</name>
</gene>
<dbReference type="AlphaFoldDB" id="A0A3P1B6V5"/>
<protein>
    <recommendedName>
        <fullName evidence="3">Lipocalin-like domain-containing protein</fullName>
    </recommendedName>
</protein>
<dbReference type="Proteomes" id="UP000268372">
    <property type="component" value="Unassembled WGS sequence"/>
</dbReference>
<evidence type="ECO:0008006" key="3">
    <source>
        <dbReference type="Google" id="ProtNLM"/>
    </source>
</evidence>
<dbReference type="OrthoDB" id="1361104at2"/>
<sequence>MNTKKILLLFVISIALMNCSPKNNNSIIGEWEMIEYDQFVSANFQKDGIVKFTSKDGDSLGGENYFFAGIQGAAMKYEIDNSIQPNNMNIIVIDNKTGFEIRTMKCIYKIEYGILSINFSFDDIRPDDFTDTENHTNINFKRK</sequence>